<protein>
    <submittedName>
        <fullName evidence="1">Uncharacterized protein</fullName>
    </submittedName>
</protein>
<name>A0A8H6EKK9_9HELO</name>
<keyword evidence="2" id="KW-1185">Reference proteome</keyword>
<dbReference type="GeneID" id="59265454"/>
<reference evidence="1 2" key="1">
    <citation type="journal article" date="2020" name="Phytopathology">
        <title>A high-quality genome resource of Botrytis fragariae, a new and rapidly spreading fungal pathogen causing strawberry gray mold in the U.S.A.</title>
        <authorList>
            <person name="Wu Y."/>
            <person name="Saski C.A."/>
            <person name="Schnabel G."/>
            <person name="Xiao S."/>
            <person name="Hu M."/>
        </authorList>
    </citation>
    <scope>NUCLEOTIDE SEQUENCE [LARGE SCALE GENOMIC DNA]</scope>
    <source>
        <strain evidence="1 2">BVB16</strain>
    </source>
</reference>
<proteinExistence type="predicted"/>
<dbReference type="AlphaFoldDB" id="A0A8H6EKK9"/>
<dbReference type="EMBL" id="JABFCT010000005">
    <property type="protein sequence ID" value="KAF5875673.1"/>
    <property type="molecule type" value="Genomic_DNA"/>
</dbReference>
<evidence type="ECO:0000313" key="1">
    <source>
        <dbReference type="EMBL" id="KAF5875673.1"/>
    </source>
</evidence>
<evidence type="ECO:0000313" key="2">
    <source>
        <dbReference type="Proteomes" id="UP000531561"/>
    </source>
</evidence>
<sequence length="71" mass="8249">MILYIIRSISWKWRVNSNGTTINRVGGWSSPQCSFLVLDDRPHHPLRIITGHPFMGKSSAIFSHDRRYCAY</sequence>
<comment type="caution">
    <text evidence="1">The sequence shown here is derived from an EMBL/GenBank/DDBJ whole genome shotgun (WGS) entry which is preliminary data.</text>
</comment>
<accession>A0A8H6EKK9</accession>
<dbReference type="Proteomes" id="UP000531561">
    <property type="component" value="Unassembled WGS sequence"/>
</dbReference>
<gene>
    <name evidence="1" type="ORF">Bfra_011435</name>
</gene>
<organism evidence="1 2">
    <name type="scientific">Botrytis fragariae</name>
    <dbReference type="NCBI Taxonomy" id="1964551"/>
    <lineage>
        <taxon>Eukaryota</taxon>
        <taxon>Fungi</taxon>
        <taxon>Dikarya</taxon>
        <taxon>Ascomycota</taxon>
        <taxon>Pezizomycotina</taxon>
        <taxon>Leotiomycetes</taxon>
        <taxon>Helotiales</taxon>
        <taxon>Sclerotiniaceae</taxon>
        <taxon>Botrytis</taxon>
    </lineage>
</organism>
<dbReference type="RefSeq" id="XP_037194619.1">
    <property type="nucleotide sequence ID" value="XM_037341762.1"/>
</dbReference>